<dbReference type="SUPFAM" id="SSF55729">
    <property type="entry name" value="Acyl-CoA N-acyltransferases (Nat)"/>
    <property type="match status" value="2"/>
</dbReference>
<dbReference type="OrthoDB" id="9765580at2"/>
<reference evidence="2 3" key="1">
    <citation type="submission" date="2019-03" db="EMBL/GenBank/DDBJ databases">
        <title>Genomic Encyclopedia of Type Strains, Phase IV (KMG-IV): sequencing the most valuable type-strain genomes for metagenomic binning, comparative biology and taxonomic classification.</title>
        <authorList>
            <person name="Goeker M."/>
        </authorList>
    </citation>
    <scope>NUCLEOTIDE SEQUENCE [LARGE SCALE GENOMIC DNA]</scope>
    <source>
        <strain evidence="2 3">DSM 15969</strain>
    </source>
</reference>
<dbReference type="AlphaFoldDB" id="A0A4R1Q968"/>
<dbReference type="InterPro" id="IPR024320">
    <property type="entry name" value="LPG_synthase_C"/>
</dbReference>
<dbReference type="PANTHER" id="PTHR41373:SF1">
    <property type="entry name" value="PHOSPHATIDYLGLYCEROL LYSYLTRANSFERASE C-TERMINAL DOMAIN-CONTAINING PROTEIN"/>
    <property type="match status" value="1"/>
</dbReference>
<evidence type="ECO:0000313" key="3">
    <source>
        <dbReference type="Proteomes" id="UP000295063"/>
    </source>
</evidence>
<dbReference type="Pfam" id="PF09924">
    <property type="entry name" value="LPG_synthase_C"/>
    <property type="match status" value="1"/>
</dbReference>
<accession>A0A4R1Q968</accession>
<dbReference type="Proteomes" id="UP000295063">
    <property type="component" value="Unassembled WGS sequence"/>
</dbReference>
<dbReference type="EMBL" id="SLUI01000004">
    <property type="protein sequence ID" value="TCL38285.1"/>
    <property type="molecule type" value="Genomic_DNA"/>
</dbReference>
<gene>
    <name evidence="2" type="ORF">EV210_104269</name>
</gene>
<dbReference type="PANTHER" id="PTHR41373">
    <property type="entry name" value="DUF2156 DOMAIN-CONTAINING PROTEIN"/>
    <property type="match status" value="1"/>
</dbReference>
<proteinExistence type="predicted"/>
<name>A0A4R1Q968_9FIRM</name>
<comment type="caution">
    <text evidence="2">The sequence shown here is derived from an EMBL/GenBank/DDBJ whole genome shotgun (WGS) entry which is preliminary data.</text>
</comment>
<sequence>MVATGDLAQGGSEVALFLLKGVFLINFRDIELGDKPVFDRYFRQHRYDISECTFTNLYIWRKGYNIKWAHEDDILFIKAGSDETPFMLQPFGADESHLPGALDKMAEWFAQQNKPFLLKGISAEMMEMLQKVRPGVYEFLEDRNNFDYVYLQQDLSELAGRKFSSKKNHINYFTTHYADYRYLPMTEELIPACLASAQEWYDKRPDDHTGLEHEKFALSEALGNFTQLGFQGGIIEVYGKIEAFTCGEALNEDTAVIHIEKGNTDIRGLYQMINREFCRHAWSQMTYINREEDMGIEGLRRAKKSYNPIKLMAKYEVTLAK</sequence>
<feature type="domain" description="Phosphatidylglycerol lysyltransferase C-terminal" evidence="1">
    <location>
        <begin position="49"/>
        <end position="315"/>
    </location>
</feature>
<dbReference type="PIRSF" id="PIRSF018688">
    <property type="entry name" value="UCP018688"/>
    <property type="match status" value="1"/>
</dbReference>
<dbReference type="InterPro" id="IPR016732">
    <property type="entry name" value="UCP018688"/>
</dbReference>
<evidence type="ECO:0000259" key="1">
    <source>
        <dbReference type="Pfam" id="PF09924"/>
    </source>
</evidence>
<dbReference type="Gene3D" id="3.40.630.30">
    <property type="match status" value="1"/>
</dbReference>
<protein>
    <recommendedName>
        <fullName evidence="1">Phosphatidylglycerol lysyltransferase C-terminal domain-containing protein</fullName>
    </recommendedName>
</protein>
<dbReference type="InterPro" id="IPR016181">
    <property type="entry name" value="Acyl_CoA_acyltransferase"/>
</dbReference>
<keyword evidence="3" id="KW-1185">Reference proteome</keyword>
<organism evidence="2 3">
    <name type="scientific">Anaerospora hongkongensis</name>
    <dbReference type="NCBI Taxonomy" id="244830"/>
    <lineage>
        <taxon>Bacteria</taxon>
        <taxon>Bacillati</taxon>
        <taxon>Bacillota</taxon>
        <taxon>Negativicutes</taxon>
        <taxon>Selenomonadales</taxon>
        <taxon>Sporomusaceae</taxon>
        <taxon>Anaerospora</taxon>
    </lineage>
</organism>
<evidence type="ECO:0000313" key="2">
    <source>
        <dbReference type="EMBL" id="TCL38285.1"/>
    </source>
</evidence>